<sequence>MSPQEEATKKADDEGKDQFYEFLKEQVAMLPGYDMKIILGDTNAKILEDMESKDKNVDNNRHNFKAAVIEGKRCVVKRRIIKIPWFDQECEQMIEGWIKEKRAWLNIKEALEKVAEVNLGVRIGIKSLPRNRLGDVILLGKFPSSNRFNPDNLLSVFFILRMSTKLSSSLGFIFLRKMALTQQSSSSAIPGKLHV</sequence>
<proteinExistence type="predicted"/>
<reference evidence="1" key="1">
    <citation type="submission" date="2013-04" db="EMBL/GenBank/DDBJ databases">
        <authorList>
            <person name="Qu J."/>
            <person name="Murali S.C."/>
            <person name="Bandaranaike D."/>
            <person name="Bellair M."/>
            <person name="Blankenburg K."/>
            <person name="Chao H."/>
            <person name="Dinh H."/>
            <person name="Doddapaneni H."/>
            <person name="Downs B."/>
            <person name="Dugan-Rocha S."/>
            <person name="Elkadiri S."/>
            <person name="Gnanaolivu R.D."/>
            <person name="Hernandez B."/>
            <person name="Javaid M."/>
            <person name="Jayaseelan J.C."/>
            <person name="Lee S."/>
            <person name="Li M."/>
            <person name="Ming W."/>
            <person name="Munidasa M."/>
            <person name="Muniz J."/>
            <person name="Nguyen L."/>
            <person name="Ongeri F."/>
            <person name="Osuji N."/>
            <person name="Pu L.-L."/>
            <person name="Puazo M."/>
            <person name="Qu C."/>
            <person name="Quiroz J."/>
            <person name="Raj R."/>
            <person name="Weissenberger G."/>
            <person name="Xin Y."/>
            <person name="Zou X."/>
            <person name="Han Y."/>
            <person name="Richards S."/>
            <person name="Worley K."/>
            <person name="Muzny D."/>
            <person name="Gibbs R."/>
        </authorList>
    </citation>
    <scope>NUCLEOTIDE SEQUENCE</scope>
    <source>
        <strain evidence="1">Sampled in the wild</strain>
    </source>
</reference>
<dbReference type="EMBL" id="KZ308477">
    <property type="protein sequence ID" value="KAG8230302.1"/>
    <property type="molecule type" value="Genomic_DNA"/>
</dbReference>
<dbReference type="Proteomes" id="UP000792457">
    <property type="component" value="Unassembled WGS sequence"/>
</dbReference>
<protein>
    <submittedName>
        <fullName evidence="1">Uncharacterized protein</fullName>
    </submittedName>
</protein>
<reference evidence="1" key="2">
    <citation type="submission" date="2017-10" db="EMBL/GenBank/DDBJ databases">
        <title>Ladona fulva Genome sequencing and assembly.</title>
        <authorList>
            <person name="Murali S."/>
            <person name="Richards S."/>
            <person name="Bandaranaike D."/>
            <person name="Bellair M."/>
            <person name="Blankenburg K."/>
            <person name="Chao H."/>
            <person name="Dinh H."/>
            <person name="Doddapaneni H."/>
            <person name="Dugan-Rocha S."/>
            <person name="Elkadiri S."/>
            <person name="Gnanaolivu R."/>
            <person name="Hernandez B."/>
            <person name="Skinner E."/>
            <person name="Javaid M."/>
            <person name="Lee S."/>
            <person name="Li M."/>
            <person name="Ming W."/>
            <person name="Munidasa M."/>
            <person name="Muniz J."/>
            <person name="Nguyen L."/>
            <person name="Hughes D."/>
            <person name="Osuji N."/>
            <person name="Pu L.-L."/>
            <person name="Puazo M."/>
            <person name="Qu C."/>
            <person name="Quiroz J."/>
            <person name="Raj R."/>
            <person name="Weissenberger G."/>
            <person name="Xin Y."/>
            <person name="Zou X."/>
            <person name="Han Y."/>
            <person name="Worley K."/>
            <person name="Muzny D."/>
            <person name="Gibbs R."/>
        </authorList>
    </citation>
    <scope>NUCLEOTIDE SEQUENCE</scope>
    <source>
        <strain evidence="1">Sampled in the wild</strain>
    </source>
</reference>
<dbReference type="AlphaFoldDB" id="A0A8K0P264"/>
<accession>A0A8K0P264</accession>
<organism evidence="1 2">
    <name type="scientific">Ladona fulva</name>
    <name type="common">Scarce chaser dragonfly</name>
    <name type="synonym">Libellula fulva</name>
    <dbReference type="NCBI Taxonomy" id="123851"/>
    <lineage>
        <taxon>Eukaryota</taxon>
        <taxon>Metazoa</taxon>
        <taxon>Ecdysozoa</taxon>
        <taxon>Arthropoda</taxon>
        <taxon>Hexapoda</taxon>
        <taxon>Insecta</taxon>
        <taxon>Pterygota</taxon>
        <taxon>Palaeoptera</taxon>
        <taxon>Odonata</taxon>
        <taxon>Epiprocta</taxon>
        <taxon>Anisoptera</taxon>
        <taxon>Libelluloidea</taxon>
        <taxon>Libellulidae</taxon>
        <taxon>Ladona</taxon>
    </lineage>
</organism>
<evidence type="ECO:0000313" key="2">
    <source>
        <dbReference type="Proteomes" id="UP000792457"/>
    </source>
</evidence>
<evidence type="ECO:0000313" key="1">
    <source>
        <dbReference type="EMBL" id="KAG8230302.1"/>
    </source>
</evidence>
<name>A0A8K0P264_LADFU</name>
<gene>
    <name evidence="1" type="ORF">J437_LFUL008494</name>
</gene>
<comment type="caution">
    <text evidence="1">The sequence shown here is derived from an EMBL/GenBank/DDBJ whole genome shotgun (WGS) entry which is preliminary data.</text>
</comment>
<keyword evidence="2" id="KW-1185">Reference proteome</keyword>